<dbReference type="PROSITE" id="PS50294">
    <property type="entry name" value="WD_REPEATS_REGION"/>
    <property type="match status" value="4"/>
</dbReference>
<keyword evidence="1 5" id="KW-0853">WD repeat</keyword>
<feature type="compositionally biased region" description="Low complexity" evidence="7">
    <location>
        <begin position="470"/>
        <end position="486"/>
    </location>
</feature>
<dbReference type="GO" id="GO:0005847">
    <property type="term" value="C:mRNA cleavage and polyadenylation specificity factor complex"/>
    <property type="evidence" value="ECO:0007669"/>
    <property type="project" value="TreeGrafter"/>
</dbReference>
<feature type="repeat" description="WD" evidence="5">
    <location>
        <begin position="207"/>
        <end position="248"/>
    </location>
</feature>
<name>A0AAV5S4Y6_MAUHU</name>
<feature type="region of interest" description="Disordered" evidence="7">
    <location>
        <begin position="412"/>
        <end position="486"/>
    </location>
</feature>
<feature type="repeat" description="WD" evidence="5">
    <location>
        <begin position="123"/>
        <end position="155"/>
    </location>
</feature>
<organism evidence="8 9">
    <name type="scientific">Maudiozyma humilis</name>
    <name type="common">Sour dough yeast</name>
    <name type="synonym">Kazachstania humilis</name>
    <dbReference type="NCBI Taxonomy" id="51915"/>
    <lineage>
        <taxon>Eukaryota</taxon>
        <taxon>Fungi</taxon>
        <taxon>Dikarya</taxon>
        <taxon>Ascomycota</taxon>
        <taxon>Saccharomycotina</taxon>
        <taxon>Saccharomycetes</taxon>
        <taxon>Saccharomycetales</taxon>
        <taxon>Saccharomycetaceae</taxon>
        <taxon>Maudiozyma</taxon>
    </lineage>
</organism>
<gene>
    <name evidence="8" type="ORF">DAKH74_045080</name>
</gene>
<dbReference type="InterPro" id="IPR015943">
    <property type="entry name" value="WD40/YVTN_repeat-like_dom_sf"/>
</dbReference>
<accession>A0AAV5S4Y6</accession>
<keyword evidence="6" id="KW-0507">mRNA processing</keyword>
<evidence type="ECO:0000256" key="1">
    <source>
        <dbReference type="ARBA" id="ARBA00022574"/>
    </source>
</evidence>
<dbReference type="Gene3D" id="2.130.10.10">
    <property type="entry name" value="YVTN repeat-like/Quinoprotein amine dehydrogenase"/>
    <property type="match status" value="2"/>
</dbReference>
<evidence type="ECO:0000256" key="2">
    <source>
        <dbReference type="ARBA" id="ARBA00022737"/>
    </source>
</evidence>
<evidence type="ECO:0000256" key="5">
    <source>
        <dbReference type="PROSITE-ProRule" id="PRU00221"/>
    </source>
</evidence>
<dbReference type="PANTHER" id="PTHR22836:SF0">
    <property type="entry name" value="PRE-MRNA 3' END PROCESSING PROTEIN WDR33"/>
    <property type="match status" value="1"/>
</dbReference>
<comment type="function">
    <text evidence="3">Required for 3'-end cleavage and polyadenylation of pre-mRNAs. Also involved in chromosome segregation where it has a role in chromosome attachment to the mitotic spindle.</text>
</comment>
<evidence type="ECO:0000256" key="3">
    <source>
        <dbReference type="ARBA" id="ARBA00025498"/>
    </source>
</evidence>
<evidence type="ECO:0000256" key="7">
    <source>
        <dbReference type="SAM" id="MobiDB-lite"/>
    </source>
</evidence>
<dbReference type="SUPFAM" id="SSF50978">
    <property type="entry name" value="WD40 repeat-like"/>
    <property type="match status" value="1"/>
</dbReference>
<dbReference type="GO" id="GO:0031124">
    <property type="term" value="P:mRNA 3'-end processing"/>
    <property type="evidence" value="ECO:0007669"/>
    <property type="project" value="UniProtKB-UniRule"/>
</dbReference>
<dbReference type="CDD" id="cd00200">
    <property type="entry name" value="WD40"/>
    <property type="match status" value="1"/>
</dbReference>
<sequence length="486" mass="54078">MESSATTEHLTQAQKKYVTHRRTVEVTSPFNRLYYYQKHGLRLPAIEPETSYTANLLPPTAYQGATDRAVNVVGKFTHLSSNKVKHVIPAIQWTPEGRRLVVATYNGELSLWNGFSFNFESLMQAHDSAVTTMKYSHAGDWMVSGDTDGTIKIWQPNFNMVKELDGAHTESIRDVAFSASDAKFVSCSDDNILKIWNFSNGREERVLSGHHWDVKSCDWHPTMGLIASASKDNLVKLWDPRAGSCLATIFKFKHTVLKTRFQPTQGNLLGAVSKDKSLRIFDIRYGMRELMLIRDEADYMDLVWSPINESVFTIGNYDGAIKHFDLLQDTQAPVHTIPYAHDKCITSMAYNPAGNILASASKDRTIRFWTRARPSDPNAFDDPSYNNEKINGWYFGINNNINAVREKSEFGAAPPAPDLTPAMPTGFTASAHHNNHNYNNHGNYNGHGGRNNGFSSPEKKKPTGGSTTAPGTLPGLSSSSTLPGLN</sequence>
<dbReference type="Proteomes" id="UP001377567">
    <property type="component" value="Unassembled WGS sequence"/>
</dbReference>
<dbReference type="EMBL" id="BTGD01000016">
    <property type="protein sequence ID" value="GMM57892.1"/>
    <property type="molecule type" value="Genomic_DNA"/>
</dbReference>
<evidence type="ECO:0000256" key="4">
    <source>
        <dbReference type="ARBA" id="ARBA00026154"/>
    </source>
</evidence>
<dbReference type="SMART" id="SM00320">
    <property type="entry name" value="WD40"/>
    <property type="match status" value="7"/>
</dbReference>
<dbReference type="InterPro" id="IPR020472">
    <property type="entry name" value="WD40_PAC1"/>
</dbReference>
<feature type="repeat" description="WD" evidence="5">
    <location>
        <begin position="338"/>
        <end position="369"/>
    </location>
</feature>
<dbReference type="PRINTS" id="PR00320">
    <property type="entry name" value="GPROTEINBRPT"/>
</dbReference>
<dbReference type="InterPro" id="IPR045245">
    <property type="entry name" value="Pfs2-like"/>
</dbReference>
<dbReference type="Pfam" id="PF00400">
    <property type="entry name" value="WD40"/>
    <property type="match status" value="4"/>
</dbReference>
<keyword evidence="2" id="KW-0677">Repeat</keyword>
<reference evidence="8 9" key="1">
    <citation type="journal article" date="2023" name="Elife">
        <title>Identification of key yeast species and microbe-microbe interactions impacting larval growth of Drosophila in the wild.</title>
        <authorList>
            <person name="Mure A."/>
            <person name="Sugiura Y."/>
            <person name="Maeda R."/>
            <person name="Honda K."/>
            <person name="Sakurai N."/>
            <person name="Takahashi Y."/>
            <person name="Watada M."/>
            <person name="Katoh T."/>
            <person name="Gotoh A."/>
            <person name="Gotoh Y."/>
            <person name="Taniguchi I."/>
            <person name="Nakamura K."/>
            <person name="Hayashi T."/>
            <person name="Katayama T."/>
            <person name="Uemura T."/>
            <person name="Hattori Y."/>
        </authorList>
    </citation>
    <scope>NUCLEOTIDE SEQUENCE [LARGE SCALE GENOMIC DNA]</scope>
    <source>
        <strain evidence="8 9">KH-74</strain>
    </source>
</reference>
<protein>
    <recommendedName>
        <fullName evidence="4 6">Polyadenylation factor subunit 2</fullName>
    </recommendedName>
</protein>
<dbReference type="PANTHER" id="PTHR22836">
    <property type="entry name" value="WD40 REPEAT PROTEIN"/>
    <property type="match status" value="1"/>
</dbReference>
<keyword evidence="9" id="KW-1185">Reference proteome</keyword>
<evidence type="ECO:0000256" key="6">
    <source>
        <dbReference type="RuleBase" id="RU369034"/>
    </source>
</evidence>
<keyword evidence="6" id="KW-0539">Nucleus</keyword>
<evidence type="ECO:0000313" key="9">
    <source>
        <dbReference type="Proteomes" id="UP001377567"/>
    </source>
</evidence>
<dbReference type="AlphaFoldDB" id="A0AAV5S4Y6"/>
<comment type="caution">
    <text evidence="8">The sequence shown here is derived from an EMBL/GenBank/DDBJ whole genome shotgun (WGS) entry which is preliminary data.</text>
</comment>
<proteinExistence type="predicted"/>
<dbReference type="InterPro" id="IPR036322">
    <property type="entry name" value="WD40_repeat_dom_sf"/>
</dbReference>
<dbReference type="InterPro" id="IPR001680">
    <property type="entry name" value="WD40_rpt"/>
</dbReference>
<feature type="repeat" description="WD" evidence="5">
    <location>
        <begin position="165"/>
        <end position="206"/>
    </location>
</feature>
<evidence type="ECO:0000313" key="8">
    <source>
        <dbReference type="EMBL" id="GMM57892.1"/>
    </source>
</evidence>
<dbReference type="PROSITE" id="PS50082">
    <property type="entry name" value="WD_REPEATS_2"/>
    <property type="match status" value="4"/>
</dbReference>
<comment type="subcellular location">
    <subcellularLocation>
        <location evidence="6">Nucleus</location>
    </subcellularLocation>
</comment>